<dbReference type="SUPFAM" id="SSF55874">
    <property type="entry name" value="ATPase domain of HSP90 chaperone/DNA topoisomerase II/histidine kinase"/>
    <property type="match status" value="1"/>
</dbReference>
<keyword evidence="17" id="KW-1185">Reference proteome</keyword>
<dbReference type="Gene3D" id="3.30.565.10">
    <property type="entry name" value="Histidine kinase-like ATPase, C-terminal domain"/>
    <property type="match status" value="1"/>
</dbReference>
<evidence type="ECO:0000256" key="10">
    <source>
        <dbReference type="ARBA" id="ARBA00022840"/>
    </source>
</evidence>
<dbReference type="Pfam" id="PF00512">
    <property type="entry name" value="HisKA"/>
    <property type="match status" value="1"/>
</dbReference>
<keyword evidence="12" id="KW-0902">Two-component regulatory system</keyword>
<evidence type="ECO:0000256" key="7">
    <source>
        <dbReference type="ARBA" id="ARBA00022679"/>
    </source>
</evidence>
<dbReference type="SMART" id="SM00387">
    <property type="entry name" value="HATPase_c"/>
    <property type="match status" value="1"/>
</dbReference>
<keyword evidence="9" id="KW-0418">Kinase</keyword>
<evidence type="ECO:0000256" key="2">
    <source>
        <dbReference type="ARBA" id="ARBA00006402"/>
    </source>
</evidence>
<evidence type="ECO:0000313" key="17">
    <source>
        <dbReference type="Proteomes" id="UP001285263"/>
    </source>
</evidence>
<feature type="domain" description="Histidine kinase" evidence="15">
    <location>
        <begin position="513"/>
        <end position="721"/>
    </location>
</feature>
<dbReference type="SUPFAM" id="SSF47384">
    <property type="entry name" value="Homodimeric domain of signal transducing histidine kinase"/>
    <property type="match status" value="1"/>
</dbReference>
<dbReference type="Proteomes" id="UP001285263">
    <property type="component" value="Unassembled WGS sequence"/>
</dbReference>
<dbReference type="InterPro" id="IPR003594">
    <property type="entry name" value="HATPase_dom"/>
</dbReference>
<proteinExistence type="inferred from homology"/>
<dbReference type="PRINTS" id="PR01033">
    <property type="entry name" value="PHYTOCHROME"/>
</dbReference>
<dbReference type="InterPro" id="IPR005467">
    <property type="entry name" value="His_kinase_dom"/>
</dbReference>
<dbReference type="InterPro" id="IPR003661">
    <property type="entry name" value="HisK_dim/P_dom"/>
</dbReference>
<evidence type="ECO:0000256" key="12">
    <source>
        <dbReference type="ARBA" id="ARBA00023012"/>
    </source>
</evidence>
<evidence type="ECO:0000256" key="13">
    <source>
        <dbReference type="ARBA" id="ARBA00023170"/>
    </source>
</evidence>
<dbReference type="Gene3D" id="3.30.450.40">
    <property type="match status" value="1"/>
</dbReference>
<dbReference type="SUPFAM" id="SSF55781">
    <property type="entry name" value="GAF domain-like"/>
    <property type="match status" value="2"/>
</dbReference>
<keyword evidence="7" id="KW-0808">Transferase</keyword>
<evidence type="ECO:0000259" key="15">
    <source>
        <dbReference type="PROSITE" id="PS50109"/>
    </source>
</evidence>
<keyword evidence="5" id="KW-0597">Phosphoprotein</keyword>
<dbReference type="InterPro" id="IPR013515">
    <property type="entry name" value="Phytochrome_cen-reg"/>
</dbReference>
<dbReference type="EMBL" id="JAXCLA010000002">
    <property type="protein sequence ID" value="MDY0744139.1"/>
    <property type="molecule type" value="Genomic_DNA"/>
</dbReference>
<dbReference type="SUPFAM" id="SSF55785">
    <property type="entry name" value="PYP-like sensor domain (PAS domain)"/>
    <property type="match status" value="1"/>
</dbReference>
<dbReference type="Pfam" id="PF08446">
    <property type="entry name" value="PAS_2"/>
    <property type="match status" value="1"/>
</dbReference>
<dbReference type="Gene3D" id="3.30.450.270">
    <property type="match status" value="1"/>
</dbReference>
<dbReference type="InterPro" id="IPR016132">
    <property type="entry name" value="Phyto_chromo_attachment"/>
</dbReference>
<dbReference type="CDD" id="cd00082">
    <property type="entry name" value="HisKA"/>
    <property type="match status" value="1"/>
</dbReference>
<evidence type="ECO:0000256" key="9">
    <source>
        <dbReference type="ARBA" id="ARBA00022777"/>
    </source>
</evidence>
<name>A0ABU5DCX8_9BURK</name>
<dbReference type="PROSITE" id="PS50046">
    <property type="entry name" value="PHYTOCHROME_2"/>
    <property type="match status" value="1"/>
</dbReference>
<dbReference type="SMART" id="SM00065">
    <property type="entry name" value="GAF"/>
    <property type="match status" value="1"/>
</dbReference>
<comment type="catalytic activity">
    <reaction evidence="1">
        <text>ATP + protein L-histidine = ADP + protein N-phospho-L-histidine.</text>
        <dbReference type="EC" id="2.7.13.3"/>
    </reaction>
</comment>
<dbReference type="InterPro" id="IPR029016">
    <property type="entry name" value="GAF-like_dom_sf"/>
</dbReference>
<dbReference type="InterPro" id="IPR036097">
    <property type="entry name" value="HisK_dim/P_sf"/>
</dbReference>
<evidence type="ECO:0000256" key="5">
    <source>
        <dbReference type="ARBA" id="ARBA00022553"/>
    </source>
</evidence>
<dbReference type="Pfam" id="PF00360">
    <property type="entry name" value="PHY"/>
    <property type="match status" value="1"/>
</dbReference>
<gene>
    <name evidence="16" type="ORF">SNE35_06465</name>
</gene>
<dbReference type="RefSeq" id="WP_320422041.1">
    <property type="nucleotide sequence ID" value="NZ_JAXCLA010000002.1"/>
</dbReference>
<dbReference type="SMART" id="SM00388">
    <property type="entry name" value="HisKA"/>
    <property type="match status" value="1"/>
</dbReference>
<comment type="caution">
    <text evidence="16">The sequence shown here is derived from an EMBL/GenBank/DDBJ whole genome shotgun (WGS) entry which is preliminary data.</text>
</comment>
<evidence type="ECO:0000256" key="11">
    <source>
        <dbReference type="ARBA" id="ARBA00022991"/>
    </source>
</evidence>
<dbReference type="PANTHER" id="PTHR43065:SF10">
    <property type="entry name" value="PEROXIDE STRESS-ACTIVATED HISTIDINE KINASE MAK3"/>
    <property type="match status" value="1"/>
</dbReference>
<dbReference type="Gene3D" id="3.30.450.20">
    <property type="entry name" value="PAS domain"/>
    <property type="match status" value="1"/>
</dbReference>
<dbReference type="InterPro" id="IPR036890">
    <property type="entry name" value="HATPase_C_sf"/>
</dbReference>
<dbReference type="PANTHER" id="PTHR43065">
    <property type="entry name" value="SENSOR HISTIDINE KINASE"/>
    <property type="match status" value="1"/>
</dbReference>
<dbReference type="InterPro" id="IPR043150">
    <property type="entry name" value="Phytochrome_PHY_sf"/>
</dbReference>
<keyword evidence="6" id="KW-0716">Sensory transduction</keyword>
<dbReference type="InterPro" id="IPR001294">
    <property type="entry name" value="Phytochrome"/>
</dbReference>
<dbReference type="Pfam" id="PF01590">
    <property type="entry name" value="GAF"/>
    <property type="match status" value="1"/>
</dbReference>
<dbReference type="InterPro" id="IPR035965">
    <property type="entry name" value="PAS-like_dom_sf"/>
</dbReference>
<evidence type="ECO:0000256" key="1">
    <source>
        <dbReference type="ARBA" id="ARBA00000085"/>
    </source>
</evidence>
<sequence>MSEKQEQQQVTLDNCAREPIHIPGSIQPHGALLAFDRLGRLVCMSANAAEMLGLPLALGRVLRPEEISREPEAQRIIGQAVAGLGSGEAMPEACELSLNGQRFDLVVHASQSLCLCEFEQRGIEADRLSSFALLAYRSMDKLKRQTSIDRLLEVAVAEVRAMSGFDRVMAYRFRHDDSGDVVAEALHEDLEPYLGRRYPASDIPAQARRLYVLNTLRAIANVAYRPVPLLADVGQTEPVDLSHSVLRSVSPIHIEYLSNMGVGASMSVSIVVGGRLWGMLACHHMKPLLVPYSIRMAMDVMAQLIAASVQSITAREQEAAMGRAALLRTDIAAQIAQGHEAADVLIREAAALSASLEADALFVGIDGRVRCYGSIDERWAAALVAQLQAGPDSLVHLNRVEDLPATRGERHCGALGLRFDEPRAGWLVLLRREQIETIRWGGKPEKEIAHGPLGPRLTPRGSFAEWKETVRGTAIPWAAHQLESASLLLDAVSRAHAGRVLEVDRLRSQLWAVLGHDLRDPLNTLSVASYALDQQKSPTRLNAIIRNSTNRMARLLRDLQDITRIQNGLGLAMDTEETDLAALLTQLLNEQRLTYPDVRLEATIPPALPARLDPMRFLQVATNLLSNARHHGQGLVTIELTGTDEHARLRVGNPAEPIAEELVAGLFDPFKRRSMENSRNPGSMGLGLYIVHQIAKAQGGSITYDARDGMVLFELQVPLIQVSTPDEHDGN</sequence>
<evidence type="ECO:0000259" key="14">
    <source>
        <dbReference type="PROSITE" id="PS50046"/>
    </source>
</evidence>
<keyword evidence="11" id="KW-0157">Chromophore</keyword>
<dbReference type="EC" id="2.7.13.3" evidence="3"/>
<dbReference type="Gene3D" id="1.10.287.130">
    <property type="match status" value="1"/>
</dbReference>
<evidence type="ECO:0000256" key="8">
    <source>
        <dbReference type="ARBA" id="ARBA00022741"/>
    </source>
</evidence>
<keyword evidence="8" id="KW-0547">Nucleotide-binding</keyword>
<keyword evidence="13" id="KW-0675">Receptor</keyword>
<protein>
    <recommendedName>
        <fullName evidence="3">histidine kinase</fullName>
        <ecNumber evidence="3">2.7.13.3</ecNumber>
    </recommendedName>
</protein>
<comment type="similarity">
    <text evidence="2">In the N-terminal section; belongs to the phytochrome family.</text>
</comment>
<keyword evidence="4" id="KW-0600">Photoreceptor protein</keyword>
<dbReference type="PROSITE" id="PS50109">
    <property type="entry name" value="HIS_KIN"/>
    <property type="match status" value="1"/>
</dbReference>
<evidence type="ECO:0000256" key="6">
    <source>
        <dbReference type="ARBA" id="ARBA00022606"/>
    </source>
</evidence>
<dbReference type="InterPro" id="IPR003018">
    <property type="entry name" value="GAF"/>
</dbReference>
<evidence type="ECO:0000256" key="3">
    <source>
        <dbReference type="ARBA" id="ARBA00012438"/>
    </source>
</evidence>
<evidence type="ECO:0000256" key="4">
    <source>
        <dbReference type="ARBA" id="ARBA00022543"/>
    </source>
</evidence>
<reference evidence="16 17" key="1">
    <citation type="submission" date="2023-11" db="EMBL/GenBank/DDBJ databases">
        <title>Paucibacter sp. nov., isolated from fresh soil in Korea.</title>
        <authorList>
            <person name="Le N.T.T."/>
        </authorList>
    </citation>
    <scope>NUCLEOTIDE SEQUENCE [LARGE SCALE GENOMIC DNA]</scope>
    <source>
        <strain evidence="16 17">R3-3</strain>
    </source>
</reference>
<dbReference type="Pfam" id="PF02518">
    <property type="entry name" value="HATPase_c"/>
    <property type="match status" value="1"/>
</dbReference>
<feature type="domain" description="Phytochrome chromophore attachment site" evidence="14">
    <location>
        <begin position="147"/>
        <end position="303"/>
    </location>
</feature>
<evidence type="ECO:0000313" key="16">
    <source>
        <dbReference type="EMBL" id="MDY0744139.1"/>
    </source>
</evidence>
<dbReference type="InterPro" id="IPR013654">
    <property type="entry name" value="PAS_2"/>
</dbReference>
<accession>A0ABU5DCX8</accession>
<organism evidence="16 17">
    <name type="scientific">Roseateles agri</name>
    <dbReference type="NCBI Taxonomy" id="3098619"/>
    <lineage>
        <taxon>Bacteria</taxon>
        <taxon>Pseudomonadati</taxon>
        <taxon>Pseudomonadota</taxon>
        <taxon>Betaproteobacteria</taxon>
        <taxon>Burkholderiales</taxon>
        <taxon>Sphaerotilaceae</taxon>
        <taxon>Roseateles</taxon>
    </lineage>
</organism>
<keyword evidence="10" id="KW-0067">ATP-binding</keyword>